<protein>
    <submittedName>
        <fullName evidence="9">Acyltransferase</fullName>
    </submittedName>
</protein>
<keyword evidence="9" id="KW-0808">Transferase</keyword>
<evidence type="ECO:0000313" key="10">
    <source>
        <dbReference type="Proteomes" id="UP001558534"/>
    </source>
</evidence>
<proteinExistence type="inferred from homology"/>
<feature type="transmembrane region" description="Helical" evidence="7">
    <location>
        <begin position="130"/>
        <end position="148"/>
    </location>
</feature>
<keyword evidence="6 7" id="KW-0472">Membrane</keyword>
<evidence type="ECO:0000256" key="1">
    <source>
        <dbReference type="ARBA" id="ARBA00004651"/>
    </source>
</evidence>
<feature type="domain" description="Acyltransferase 3" evidence="8">
    <location>
        <begin position="7"/>
        <end position="360"/>
    </location>
</feature>
<keyword evidence="4 7" id="KW-0812">Transmembrane</keyword>
<evidence type="ECO:0000259" key="8">
    <source>
        <dbReference type="Pfam" id="PF01757"/>
    </source>
</evidence>
<reference evidence="9 10" key="1">
    <citation type="submission" date="2024-07" db="EMBL/GenBank/DDBJ databases">
        <title>Characterization of a bacterium isolated from hydrolysated instant sea cucumber by whole-genome sequencing and metabolomics.</title>
        <authorList>
            <person name="Luo X."/>
            <person name="Zhang Z."/>
            <person name="Zheng Z."/>
            <person name="Zhang W."/>
            <person name="Ming T."/>
            <person name="Jiao L."/>
            <person name="Su X."/>
            <person name="Kong F."/>
            <person name="Xu J."/>
        </authorList>
    </citation>
    <scope>NUCLEOTIDE SEQUENCE [LARGE SCALE GENOMIC DNA]</scope>
    <source>
        <strain evidence="9 10">XL-2024</strain>
    </source>
</reference>
<dbReference type="InterPro" id="IPR002656">
    <property type="entry name" value="Acyl_transf_3_dom"/>
</dbReference>
<dbReference type="RefSeq" id="WP_368636191.1">
    <property type="nucleotide sequence ID" value="NZ_JBFRHK010000004.1"/>
</dbReference>
<comment type="subcellular location">
    <subcellularLocation>
        <location evidence="1">Cell membrane</location>
        <topology evidence="1">Multi-pass membrane protein</topology>
    </subcellularLocation>
</comment>
<comment type="similarity">
    <text evidence="2">Belongs to the acyltransferase 3 family.</text>
</comment>
<evidence type="ECO:0000256" key="3">
    <source>
        <dbReference type="ARBA" id="ARBA00022475"/>
    </source>
</evidence>
<organism evidence="9 10">
    <name type="scientific">Lysinibacillus xylanilyticus</name>
    <dbReference type="NCBI Taxonomy" id="582475"/>
    <lineage>
        <taxon>Bacteria</taxon>
        <taxon>Bacillati</taxon>
        <taxon>Bacillota</taxon>
        <taxon>Bacilli</taxon>
        <taxon>Bacillales</taxon>
        <taxon>Bacillaceae</taxon>
        <taxon>Lysinibacillus</taxon>
    </lineage>
</organism>
<name>A0ABV3VWM7_9BACI</name>
<evidence type="ECO:0000256" key="6">
    <source>
        <dbReference type="ARBA" id="ARBA00023136"/>
    </source>
</evidence>
<evidence type="ECO:0000313" key="9">
    <source>
        <dbReference type="EMBL" id="MEX3745304.1"/>
    </source>
</evidence>
<dbReference type="GO" id="GO:0016746">
    <property type="term" value="F:acyltransferase activity"/>
    <property type="evidence" value="ECO:0007669"/>
    <property type="project" value="UniProtKB-KW"/>
</dbReference>
<keyword evidence="3" id="KW-1003">Cell membrane</keyword>
<keyword evidence="10" id="KW-1185">Reference proteome</keyword>
<feature type="transmembrane region" description="Helical" evidence="7">
    <location>
        <begin position="44"/>
        <end position="67"/>
    </location>
</feature>
<dbReference type="PANTHER" id="PTHR40074">
    <property type="entry name" value="O-ACETYLTRANSFERASE WECH"/>
    <property type="match status" value="1"/>
</dbReference>
<accession>A0ABV3VWM7</accession>
<feature type="transmembrane region" description="Helical" evidence="7">
    <location>
        <begin position="305"/>
        <end position="323"/>
    </location>
</feature>
<feature type="transmembrane region" description="Helical" evidence="7">
    <location>
        <begin position="335"/>
        <end position="359"/>
    </location>
</feature>
<feature type="transmembrane region" description="Helical" evidence="7">
    <location>
        <begin position="202"/>
        <end position="219"/>
    </location>
</feature>
<comment type="caution">
    <text evidence="9">The sequence shown here is derived from an EMBL/GenBank/DDBJ whole genome shotgun (WGS) entry which is preliminary data.</text>
</comment>
<dbReference type="Proteomes" id="UP001558534">
    <property type="component" value="Unassembled WGS sequence"/>
</dbReference>
<dbReference type="PANTHER" id="PTHR40074:SF2">
    <property type="entry name" value="O-ACETYLTRANSFERASE WECH"/>
    <property type="match status" value="1"/>
</dbReference>
<keyword evidence="5 7" id="KW-1133">Transmembrane helix</keyword>
<evidence type="ECO:0000256" key="2">
    <source>
        <dbReference type="ARBA" id="ARBA00007400"/>
    </source>
</evidence>
<evidence type="ECO:0000256" key="5">
    <source>
        <dbReference type="ARBA" id="ARBA00022989"/>
    </source>
</evidence>
<keyword evidence="9" id="KW-0012">Acyltransferase</keyword>
<gene>
    <name evidence="9" type="ORF">AB1300_09160</name>
</gene>
<feature type="transmembrane region" description="Helical" evidence="7">
    <location>
        <begin position="87"/>
        <end position="110"/>
    </location>
</feature>
<evidence type="ECO:0000256" key="7">
    <source>
        <dbReference type="SAM" id="Phobius"/>
    </source>
</evidence>
<feature type="transmembrane region" description="Helical" evidence="7">
    <location>
        <begin position="231"/>
        <end position="248"/>
    </location>
</feature>
<feature type="transmembrane region" description="Helical" evidence="7">
    <location>
        <begin position="12"/>
        <end position="32"/>
    </location>
</feature>
<dbReference type="EMBL" id="JBFRHK010000004">
    <property type="protein sequence ID" value="MEX3745304.1"/>
    <property type="molecule type" value="Genomic_DNA"/>
</dbReference>
<dbReference type="Pfam" id="PF01757">
    <property type="entry name" value="Acyl_transf_3"/>
    <property type="match status" value="1"/>
</dbReference>
<feature type="transmembrane region" description="Helical" evidence="7">
    <location>
        <begin position="273"/>
        <end position="293"/>
    </location>
</feature>
<feature type="transmembrane region" description="Helical" evidence="7">
    <location>
        <begin position="160"/>
        <end position="179"/>
    </location>
</feature>
<evidence type="ECO:0000256" key="4">
    <source>
        <dbReference type="ARBA" id="ARBA00022692"/>
    </source>
</evidence>
<sequence length="374" mass="43496">MSKNRLEEIDILRGIAFLAVVLQHVIAGLFYLPNINAESITLGTVLLAAIRFAVPLFVFITGVVLFYNYDRKINYKSFIKKRFVQVIVPYIIWTIFYFVWIKFLFGITTLGTWNALKEIGISLITGTGNYHLWFMVMIIPFYFLFPFFKIIISKDKKFSWNLTMLIVFLVFNFFLLYLLSKGSFSNFSPKVSFITNYLDRNSVFWVFYFVFGGFVGVYYKQFIVFVKKIKFLNLLIWIVSIFLIYKKITEINKTETINNYLLSANITSPLDPIMYPFLISSILLVFWVSHIICNKMMKLSKLLNVFGKYSFGGYLIHAFVLKFTNDYVIQFIGDFNIYLLTIVSFTLCSTISVVCCILISKIKIPLGESIVGKI</sequence>